<dbReference type="PROSITE" id="PS00600">
    <property type="entry name" value="AA_TRANSFER_CLASS_3"/>
    <property type="match status" value="1"/>
</dbReference>
<dbReference type="FunFam" id="3.40.640.10:FF:000014">
    <property type="entry name" value="Adenosylmethionine-8-amino-7-oxononanoate aminotransferase, probable"/>
    <property type="match status" value="1"/>
</dbReference>
<evidence type="ECO:0000313" key="7">
    <source>
        <dbReference type="Proteomes" id="UP000576969"/>
    </source>
</evidence>
<comment type="caution">
    <text evidence="6">The sequence shown here is derived from an EMBL/GenBank/DDBJ whole genome shotgun (WGS) entry which is preliminary data.</text>
</comment>
<dbReference type="Gene3D" id="3.90.1150.10">
    <property type="entry name" value="Aspartate Aminotransferase, domain 1"/>
    <property type="match status" value="1"/>
</dbReference>
<reference evidence="6 7" key="1">
    <citation type="submission" date="2020-07" db="EMBL/GenBank/DDBJ databases">
        <title>Sequencing the genomes of 1000 actinobacteria strains.</title>
        <authorList>
            <person name="Klenk H.-P."/>
        </authorList>
    </citation>
    <scope>NUCLEOTIDE SEQUENCE [LARGE SCALE GENOMIC DNA]</scope>
    <source>
        <strain evidence="6 7">DSM 24662</strain>
    </source>
</reference>
<dbReference type="EMBL" id="JACCBV010000001">
    <property type="protein sequence ID" value="NYE21478.1"/>
    <property type="molecule type" value="Genomic_DNA"/>
</dbReference>
<dbReference type="PANTHER" id="PTHR43094:SF1">
    <property type="entry name" value="AMINOTRANSFERASE CLASS-III"/>
    <property type="match status" value="1"/>
</dbReference>
<dbReference type="Pfam" id="PF00202">
    <property type="entry name" value="Aminotran_3"/>
    <property type="match status" value="1"/>
</dbReference>
<accession>A0A7Y9GRU9</accession>
<keyword evidence="7" id="KW-1185">Reference proteome</keyword>
<dbReference type="SUPFAM" id="SSF53383">
    <property type="entry name" value="PLP-dependent transferases"/>
    <property type="match status" value="1"/>
</dbReference>
<dbReference type="PANTHER" id="PTHR43094">
    <property type="entry name" value="AMINOTRANSFERASE"/>
    <property type="match status" value="1"/>
</dbReference>
<sequence length="468" mass="51561">MTTTEQTHPPETGSLSALQQKARDHLWMHFSRQSTMDSGVPVIVRGEGHHIWDESGKRYFDGLAGLFVVNAGHGRRRLAQAAAKQAEELAFFPIWSYAHPTAIELAARLADHAPGDLNRVFFSTGGGEAVETAFKLAKQYWKLRGKPTKHKVISRSVAYHGTPQGALAITGLPALKEMFEPVTPGGFRVPNTNFYRAADVGAPADDLERFGRWAADRIEEMIHFEGADTVAAVFLEPVQNAGGCFPPPPGYFQRVREICDAYDVLLVSDEVICAFGRIGHMFACDAYGYVPDMITCAKAMTSGYSPLGATIVSDRIYEPFGTGDTSFPHGYTFAGHPVSAAVALENLDIFEEEDLNERVRENSPLFRAALERLLDLPIVGDVRGDGYFFGIELVKDKSTRETFDEDEAERLLRGFLSKELFEAGLYCRADDRGDPVIQLAPPLTIGPAEFDEIESILRDVLTRAGQLL</sequence>
<keyword evidence="4 5" id="KW-0663">Pyridoxal phosphate</keyword>
<dbReference type="Gene3D" id="3.40.640.10">
    <property type="entry name" value="Type I PLP-dependent aspartate aminotransferase-like (Major domain)"/>
    <property type="match status" value="1"/>
</dbReference>
<evidence type="ECO:0000256" key="3">
    <source>
        <dbReference type="ARBA" id="ARBA00022679"/>
    </source>
</evidence>
<evidence type="ECO:0000256" key="5">
    <source>
        <dbReference type="RuleBase" id="RU003560"/>
    </source>
</evidence>
<evidence type="ECO:0000256" key="1">
    <source>
        <dbReference type="ARBA" id="ARBA00008954"/>
    </source>
</evidence>
<organism evidence="6 7">
    <name type="scientific">Microbacterium immunditiarum</name>
    <dbReference type="NCBI Taxonomy" id="337480"/>
    <lineage>
        <taxon>Bacteria</taxon>
        <taxon>Bacillati</taxon>
        <taxon>Actinomycetota</taxon>
        <taxon>Actinomycetes</taxon>
        <taxon>Micrococcales</taxon>
        <taxon>Microbacteriaceae</taxon>
        <taxon>Microbacterium</taxon>
    </lineage>
</organism>
<dbReference type="InterPro" id="IPR049704">
    <property type="entry name" value="Aminotrans_3_PPA_site"/>
</dbReference>
<dbReference type="InterPro" id="IPR015424">
    <property type="entry name" value="PyrdxlP-dep_Trfase"/>
</dbReference>
<gene>
    <name evidence="6" type="ORF">BJ991_003506</name>
</gene>
<dbReference type="GO" id="GO:0030170">
    <property type="term" value="F:pyridoxal phosphate binding"/>
    <property type="evidence" value="ECO:0007669"/>
    <property type="project" value="InterPro"/>
</dbReference>
<dbReference type="InterPro" id="IPR015421">
    <property type="entry name" value="PyrdxlP-dep_Trfase_major"/>
</dbReference>
<dbReference type="CDD" id="cd00610">
    <property type="entry name" value="OAT_like"/>
    <property type="match status" value="1"/>
</dbReference>
<keyword evidence="3" id="KW-0808">Transferase</keyword>
<evidence type="ECO:0000256" key="2">
    <source>
        <dbReference type="ARBA" id="ARBA00022576"/>
    </source>
</evidence>
<comment type="similarity">
    <text evidence="1 5">Belongs to the class-III pyridoxal-phosphate-dependent aminotransferase family.</text>
</comment>
<dbReference type="NCBIfam" id="NF005102">
    <property type="entry name" value="PRK06541.1"/>
    <property type="match status" value="1"/>
</dbReference>
<protein>
    <recommendedName>
        <fullName evidence="8">Aspartate aminotransferase family protein</fullName>
    </recommendedName>
</protein>
<dbReference type="AlphaFoldDB" id="A0A7Y9GRU9"/>
<evidence type="ECO:0008006" key="8">
    <source>
        <dbReference type="Google" id="ProtNLM"/>
    </source>
</evidence>
<proteinExistence type="inferred from homology"/>
<dbReference type="RefSeq" id="WP_179492135.1">
    <property type="nucleotide sequence ID" value="NZ_JACCBV010000001.1"/>
</dbReference>
<keyword evidence="2" id="KW-0032">Aminotransferase</keyword>
<evidence type="ECO:0000313" key="6">
    <source>
        <dbReference type="EMBL" id="NYE21478.1"/>
    </source>
</evidence>
<dbReference type="InterPro" id="IPR005814">
    <property type="entry name" value="Aminotrans_3"/>
</dbReference>
<evidence type="ECO:0000256" key="4">
    <source>
        <dbReference type="ARBA" id="ARBA00022898"/>
    </source>
</evidence>
<name>A0A7Y9GRU9_9MICO</name>
<dbReference type="Proteomes" id="UP000576969">
    <property type="component" value="Unassembled WGS sequence"/>
</dbReference>
<dbReference type="InterPro" id="IPR015422">
    <property type="entry name" value="PyrdxlP-dep_Trfase_small"/>
</dbReference>
<dbReference type="GO" id="GO:0008483">
    <property type="term" value="F:transaminase activity"/>
    <property type="evidence" value="ECO:0007669"/>
    <property type="project" value="UniProtKB-KW"/>
</dbReference>